<accession>A0A067FLX8</accession>
<organism evidence="1 2">
    <name type="scientific">Citrus sinensis</name>
    <name type="common">Sweet orange</name>
    <name type="synonym">Citrus aurantium var. sinensis</name>
    <dbReference type="NCBI Taxonomy" id="2711"/>
    <lineage>
        <taxon>Eukaryota</taxon>
        <taxon>Viridiplantae</taxon>
        <taxon>Streptophyta</taxon>
        <taxon>Embryophyta</taxon>
        <taxon>Tracheophyta</taxon>
        <taxon>Spermatophyta</taxon>
        <taxon>Magnoliopsida</taxon>
        <taxon>eudicotyledons</taxon>
        <taxon>Gunneridae</taxon>
        <taxon>Pentapetalae</taxon>
        <taxon>rosids</taxon>
        <taxon>malvids</taxon>
        <taxon>Sapindales</taxon>
        <taxon>Rutaceae</taxon>
        <taxon>Aurantioideae</taxon>
        <taxon>Citrus</taxon>
    </lineage>
</organism>
<name>A0A067FLX8_CITSI</name>
<proteinExistence type="predicted"/>
<dbReference type="AlphaFoldDB" id="A0A067FLX8"/>
<keyword evidence="2" id="KW-1185">Reference proteome</keyword>
<sequence length="201" mass="22851">MEREREYCCMMRDCTRKLALWHTRTFKPILTHEELEPILATKGFVVAARPSPSSSSSSGGGLINWVEYVYAAAAATTKSEVLAPPKARLPDSRIDGLHIYTYRAFIDAVNFYLEMDDISTLFHIRGMPLHWMSDRYTKWVPMEVDESIFVYREGTLDQTTESFYSSNRQSCCNGHGSMVIRDKGKKMSESCIVSLKDILAA</sequence>
<dbReference type="STRING" id="2711.A0A067FLX8"/>
<evidence type="ECO:0000313" key="2">
    <source>
        <dbReference type="Proteomes" id="UP000027120"/>
    </source>
</evidence>
<dbReference type="EMBL" id="KK784895">
    <property type="protein sequence ID" value="KDO68368.1"/>
    <property type="molecule type" value="Genomic_DNA"/>
</dbReference>
<gene>
    <name evidence="1" type="ORF">CISIN_1g043721mg</name>
</gene>
<dbReference type="KEGG" id="cit:107178037"/>
<evidence type="ECO:0000313" key="1">
    <source>
        <dbReference type="EMBL" id="KDO68368.1"/>
    </source>
</evidence>
<protein>
    <submittedName>
        <fullName evidence="1">Uncharacterized protein</fullName>
    </submittedName>
</protein>
<reference evidence="1 2" key="1">
    <citation type="submission" date="2014-04" db="EMBL/GenBank/DDBJ databases">
        <authorList>
            <consortium name="International Citrus Genome Consortium"/>
            <person name="Gmitter F."/>
            <person name="Chen C."/>
            <person name="Farmerie W."/>
            <person name="Harkins T."/>
            <person name="Desany B."/>
            <person name="Mohiuddin M."/>
            <person name="Kodira C."/>
            <person name="Borodovsky M."/>
            <person name="Lomsadze A."/>
            <person name="Burns P."/>
            <person name="Jenkins J."/>
            <person name="Prochnik S."/>
            <person name="Shu S."/>
            <person name="Chapman J."/>
            <person name="Pitluck S."/>
            <person name="Schmutz J."/>
            <person name="Rokhsar D."/>
        </authorList>
    </citation>
    <scope>NUCLEOTIDE SEQUENCE</scope>
</reference>
<dbReference type="Proteomes" id="UP000027120">
    <property type="component" value="Unassembled WGS sequence"/>
</dbReference>